<feature type="transmembrane region" description="Helical" evidence="1">
    <location>
        <begin position="41"/>
        <end position="63"/>
    </location>
</feature>
<keyword evidence="1" id="KW-1133">Transmembrane helix</keyword>
<comment type="caution">
    <text evidence="2">The sequence shown here is derived from an EMBL/GenBank/DDBJ whole genome shotgun (WGS) entry which is preliminary data.</text>
</comment>
<organism evidence="2 3">
    <name type="scientific">Dactylosporangium siamense</name>
    <dbReference type="NCBI Taxonomy" id="685454"/>
    <lineage>
        <taxon>Bacteria</taxon>
        <taxon>Bacillati</taxon>
        <taxon>Actinomycetota</taxon>
        <taxon>Actinomycetes</taxon>
        <taxon>Micromonosporales</taxon>
        <taxon>Micromonosporaceae</taxon>
        <taxon>Dactylosporangium</taxon>
    </lineage>
</organism>
<sequence length="84" mass="8982">MLLLGALGLPPAGLIMAQSMVVWDWPAMAAQPLSVPRAAVAGIGLGWLLWLTPAWTVLGDLVVAVRCRPGRTRCGDCRCRCTPR</sequence>
<proteinExistence type="predicted"/>
<protein>
    <submittedName>
        <fullName evidence="2">Uncharacterized protein</fullName>
    </submittedName>
</protein>
<evidence type="ECO:0000256" key="1">
    <source>
        <dbReference type="SAM" id="Phobius"/>
    </source>
</evidence>
<evidence type="ECO:0000313" key="2">
    <source>
        <dbReference type="EMBL" id="GIG52381.1"/>
    </source>
</evidence>
<gene>
    <name evidence="2" type="ORF">Dsi01nite_104220</name>
</gene>
<dbReference type="EMBL" id="BONQ01000178">
    <property type="protein sequence ID" value="GIG52381.1"/>
    <property type="molecule type" value="Genomic_DNA"/>
</dbReference>
<name>A0A919PXU2_9ACTN</name>
<dbReference type="Proteomes" id="UP000660611">
    <property type="component" value="Unassembled WGS sequence"/>
</dbReference>
<accession>A0A919PXU2</accession>
<keyword evidence="1" id="KW-0472">Membrane</keyword>
<dbReference type="AlphaFoldDB" id="A0A919PXU2"/>
<keyword evidence="1" id="KW-0812">Transmembrane</keyword>
<keyword evidence="3" id="KW-1185">Reference proteome</keyword>
<evidence type="ECO:0000313" key="3">
    <source>
        <dbReference type="Proteomes" id="UP000660611"/>
    </source>
</evidence>
<reference evidence="2" key="1">
    <citation type="submission" date="2021-01" db="EMBL/GenBank/DDBJ databases">
        <title>Whole genome shotgun sequence of Dactylosporangium siamense NBRC 106093.</title>
        <authorList>
            <person name="Komaki H."/>
            <person name="Tamura T."/>
        </authorList>
    </citation>
    <scope>NUCLEOTIDE SEQUENCE</scope>
    <source>
        <strain evidence="2">NBRC 106093</strain>
    </source>
</reference>